<evidence type="ECO:0000256" key="1">
    <source>
        <dbReference type="ARBA" id="ARBA00022741"/>
    </source>
</evidence>
<sequence>QVAIISINGKQRSGKSFLANQFVKFLKYGDEGGTSWLDKELESNFEWRGSYERVTSGIQIWHEPLFVKHNGEEIGVIFLDTQGLHDKSTGSQGDSVIFGVSVLLSSVFIYNERQVAEDALQYLRSYLELAKFATGENDGSSNSERLTFQKLICLIRDFEADEYMFGYYDDTNCPSGQTVNLKQAIFGLSPGMSAEAKDTRMGIESCFEETGVYAMSGPGRKSPNKPECGKSQDWEPEF</sequence>
<dbReference type="GO" id="GO:0003924">
    <property type="term" value="F:GTPase activity"/>
    <property type="evidence" value="ECO:0007669"/>
    <property type="project" value="InterPro"/>
</dbReference>
<dbReference type="InterPro" id="IPR030386">
    <property type="entry name" value="G_GB1_RHD3_dom"/>
</dbReference>
<dbReference type="Proteomes" id="UP000094527">
    <property type="component" value="Unassembled WGS sequence"/>
</dbReference>
<proteinExistence type="inferred from homology"/>
<dbReference type="GO" id="GO:0005525">
    <property type="term" value="F:GTP binding"/>
    <property type="evidence" value="ECO:0007669"/>
    <property type="project" value="UniProtKB-KW"/>
</dbReference>
<protein>
    <submittedName>
        <fullName evidence="6">Atlastin</fullName>
    </submittedName>
</protein>
<dbReference type="AlphaFoldDB" id="A0A1D2MU87"/>
<evidence type="ECO:0000313" key="6">
    <source>
        <dbReference type="EMBL" id="ODM96576.1"/>
    </source>
</evidence>
<dbReference type="InterPro" id="IPR015894">
    <property type="entry name" value="Guanylate-bd_N"/>
</dbReference>
<keyword evidence="2" id="KW-0342">GTP-binding</keyword>
<dbReference type="PANTHER" id="PTHR10751">
    <property type="entry name" value="GUANYLATE BINDING PROTEIN"/>
    <property type="match status" value="1"/>
</dbReference>
<gene>
    <name evidence="6" type="ORF">Ocin01_10104</name>
</gene>
<keyword evidence="1" id="KW-0547">Nucleotide-binding</keyword>
<keyword evidence="7" id="KW-1185">Reference proteome</keyword>
<comment type="caution">
    <text evidence="6">The sequence shown here is derived from an EMBL/GenBank/DDBJ whole genome shotgun (WGS) entry which is preliminary data.</text>
</comment>
<feature type="compositionally biased region" description="Basic and acidic residues" evidence="4">
    <location>
        <begin position="227"/>
        <end position="238"/>
    </location>
</feature>
<organism evidence="6 7">
    <name type="scientific">Orchesella cincta</name>
    <name type="common">Springtail</name>
    <name type="synonym">Podura cincta</name>
    <dbReference type="NCBI Taxonomy" id="48709"/>
    <lineage>
        <taxon>Eukaryota</taxon>
        <taxon>Metazoa</taxon>
        <taxon>Ecdysozoa</taxon>
        <taxon>Arthropoda</taxon>
        <taxon>Hexapoda</taxon>
        <taxon>Collembola</taxon>
        <taxon>Entomobryomorpha</taxon>
        <taxon>Entomobryoidea</taxon>
        <taxon>Orchesellidae</taxon>
        <taxon>Orchesellinae</taxon>
        <taxon>Orchesella</taxon>
    </lineage>
</organism>
<dbReference type="EMBL" id="LJIJ01000525">
    <property type="protein sequence ID" value="ODM96576.1"/>
    <property type="molecule type" value="Genomic_DNA"/>
</dbReference>
<evidence type="ECO:0000256" key="3">
    <source>
        <dbReference type="PROSITE-ProRule" id="PRU01052"/>
    </source>
</evidence>
<dbReference type="PROSITE" id="PS51715">
    <property type="entry name" value="G_GB1_RHD3"/>
    <property type="match status" value="1"/>
</dbReference>
<dbReference type="OrthoDB" id="7788754at2759"/>
<evidence type="ECO:0000256" key="2">
    <source>
        <dbReference type="ARBA" id="ARBA00023134"/>
    </source>
</evidence>
<accession>A0A1D2MU87</accession>
<dbReference type="Gene3D" id="3.40.50.300">
    <property type="entry name" value="P-loop containing nucleotide triphosphate hydrolases"/>
    <property type="match status" value="1"/>
</dbReference>
<evidence type="ECO:0000313" key="7">
    <source>
        <dbReference type="Proteomes" id="UP000094527"/>
    </source>
</evidence>
<dbReference type="STRING" id="48709.A0A1D2MU87"/>
<feature type="domain" description="GB1/RHD3-type G" evidence="5">
    <location>
        <begin position="1"/>
        <end position="161"/>
    </location>
</feature>
<feature type="non-terminal residue" evidence="6">
    <location>
        <position position="238"/>
    </location>
</feature>
<feature type="non-terminal residue" evidence="6">
    <location>
        <position position="1"/>
    </location>
</feature>
<feature type="region of interest" description="Disordered" evidence="4">
    <location>
        <begin position="216"/>
        <end position="238"/>
    </location>
</feature>
<evidence type="ECO:0000256" key="4">
    <source>
        <dbReference type="SAM" id="MobiDB-lite"/>
    </source>
</evidence>
<dbReference type="Pfam" id="PF02263">
    <property type="entry name" value="GBP"/>
    <property type="match status" value="1"/>
</dbReference>
<dbReference type="SUPFAM" id="SSF52540">
    <property type="entry name" value="P-loop containing nucleoside triphosphate hydrolases"/>
    <property type="match status" value="1"/>
</dbReference>
<dbReference type="OMA" id="ASALCKF"/>
<name>A0A1D2MU87_ORCCI</name>
<dbReference type="InterPro" id="IPR027417">
    <property type="entry name" value="P-loop_NTPase"/>
</dbReference>
<comment type="similarity">
    <text evidence="3">Belongs to the TRAFAC class dynamin-like GTPase superfamily. GB1/RHD3 GTPase family.</text>
</comment>
<evidence type="ECO:0000259" key="5">
    <source>
        <dbReference type="PROSITE" id="PS51715"/>
    </source>
</evidence>
<reference evidence="6 7" key="1">
    <citation type="journal article" date="2016" name="Genome Biol. Evol.">
        <title>Gene Family Evolution Reflects Adaptation to Soil Environmental Stressors in the Genome of the Collembolan Orchesella cincta.</title>
        <authorList>
            <person name="Faddeeva-Vakhrusheva A."/>
            <person name="Derks M.F."/>
            <person name="Anvar S.Y."/>
            <person name="Agamennone V."/>
            <person name="Suring W."/>
            <person name="Smit S."/>
            <person name="van Straalen N.M."/>
            <person name="Roelofs D."/>
        </authorList>
    </citation>
    <scope>NUCLEOTIDE SEQUENCE [LARGE SCALE GENOMIC DNA]</scope>
    <source>
        <tissue evidence="6">Mixed pool</tissue>
    </source>
</reference>